<keyword evidence="2" id="KW-0472">Membrane</keyword>
<dbReference type="InterPro" id="IPR000045">
    <property type="entry name" value="Prepilin_IV_endopep_pep"/>
</dbReference>
<feature type="transmembrane region" description="Helical" evidence="2">
    <location>
        <begin position="252"/>
        <end position="269"/>
    </location>
</feature>
<keyword evidence="2" id="KW-0812">Transmembrane</keyword>
<organism evidence="4 5">
    <name type="scientific">Micromonospora thermarum</name>
    <dbReference type="NCBI Taxonomy" id="2720024"/>
    <lineage>
        <taxon>Bacteria</taxon>
        <taxon>Bacillati</taxon>
        <taxon>Actinomycetota</taxon>
        <taxon>Actinomycetes</taxon>
        <taxon>Micromonosporales</taxon>
        <taxon>Micromonosporaceae</taxon>
        <taxon>Micromonospora</taxon>
    </lineage>
</organism>
<evidence type="ECO:0000313" key="4">
    <source>
        <dbReference type="EMBL" id="NJP30462.1"/>
    </source>
</evidence>
<gene>
    <name evidence="4" type="ORF">HCJ94_00250</name>
</gene>
<keyword evidence="5" id="KW-1185">Reference proteome</keyword>
<reference evidence="4 5" key="1">
    <citation type="submission" date="2020-03" db="EMBL/GenBank/DDBJ databases">
        <title>WGS of actinomycetes isolated from Thailand.</title>
        <authorList>
            <person name="Thawai C."/>
        </authorList>
    </citation>
    <scope>NUCLEOTIDE SEQUENCE [LARGE SCALE GENOMIC DNA]</scope>
    <source>
        <strain evidence="4 5">HSS6-12</strain>
    </source>
</reference>
<dbReference type="Proteomes" id="UP000783871">
    <property type="component" value="Unassembled WGS sequence"/>
</dbReference>
<evidence type="ECO:0000256" key="1">
    <source>
        <dbReference type="ARBA" id="ARBA00005801"/>
    </source>
</evidence>
<feature type="transmembrane region" description="Helical" evidence="2">
    <location>
        <begin position="149"/>
        <end position="167"/>
    </location>
</feature>
<evidence type="ECO:0000259" key="3">
    <source>
        <dbReference type="Pfam" id="PF01478"/>
    </source>
</evidence>
<feature type="transmembrane region" description="Helical" evidence="2">
    <location>
        <begin position="27"/>
        <end position="46"/>
    </location>
</feature>
<accession>A0ABX0YY93</accession>
<dbReference type="Pfam" id="PF01478">
    <property type="entry name" value="Peptidase_A24"/>
    <property type="match status" value="1"/>
</dbReference>
<comment type="similarity">
    <text evidence="1">Belongs to the peptidase A24 family.</text>
</comment>
<sequence length="270" mass="27583">MAGCSRSTDLFLRDPAPAVSVDTIPPVLLPLVAAATVAGAGWGMLLPGLIDRYAVTWPDGHPKPPWRTACPRCATASPPWWRSSGRCPGCDRRVVPGRWVTVPLSAFACGVAAAALGPTWALPAFLLLAALAVPLALVDLRVLRLPDPLVGAALLGGVALLVVAALADQAVPALVRGALAALACAAGYLTLALLPRSQLGFGDVKLGAVLGFHLGWLGWPAVVAGVLLAPLVNLPLVAGLLVTRRAGWRTPVPYGPAMLVAAIAAMVVSG</sequence>
<dbReference type="Gene3D" id="1.20.120.1220">
    <property type="match status" value="1"/>
</dbReference>
<evidence type="ECO:0000313" key="5">
    <source>
        <dbReference type="Proteomes" id="UP000783871"/>
    </source>
</evidence>
<comment type="caution">
    <text evidence="4">The sequence shown here is derived from an EMBL/GenBank/DDBJ whole genome shotgun (WGS) entry which is preliminary data.</text>
</comment>
<dbReference type="InterPro" id="IPR050882">
    <property type="entry name" value="Prepilin_peptidase/N-MTase"/>
</dbReference>
<name>A0ABX0YY93_9ACTN</name>
<dbReference type="EMBL" id="JAATEO010000001">
    <property type="protein sequence ID" value="NJP30462.1"/>
    <property type="molecule type" value="Genomic_DNA"/>
</dbReference>
<feature type="transmembrane region" description="Helical" evidence="2">
    <location>
        <begin position="206"/>
        <end position="232"/>
    </location>
</feature>
<feature type="domain" description="Prepilin type IV endopeptidase peptidase" evidence="3">
    <location>
        <begin position="127"/>
        <end position="227"/>
    </location>
</feature>
<dbReference type="PANTHER" id="PTHR30487">
    <property type="entry name" value="TYPE 4 PREPILIN-LIKE PROTEINS LEADER PEPTIDE-PROCESSING ENZYME"/>
    <property type="match status" value="1"/>
</dbReference>
<evidence type="ECO:0000256" key="2">
    <source>
        <dbReference type="SAM" id="Phobius"/>
    </source>
</evidence>
<proteinExistence type="inferred from homology"/>
<feature type="transmembrane region" description="Helical" evidence="2">
    <location>
        <begin position="122"/>
        <end position="142"/>
    </location>
</feature>
<dbReference type="PANTHER" id="PTHR30487:SF0">
    <property type="entry name" value="PREPILIN LEADER PEPTIDASE_N-METHYLTRANSFERASE-RELATED"/>
    <property type="match status" value="1"/>
</dbReference>
<protein>
    <submittedName>
        <fullName evidence="4">Prepilin peptidase</fullName>
    </submittedName>
</protein>
<feature type="transmembrane region" description="Helical" evidence="2">
    <location>
        <begin position="173"/>
        <end position="194"/>
    </location>
</feature>
<keyword evidence="2" id="KW-1133">Transmembrane helix</keyword>